<proteinExistence type="inferred from homology"/>
<dbReference type="InterPro" id="IPR009078">
    <property type="entry name" value="Ferritin-like_SF"/>
</dbReference>
<dbReference type="InterPro" id="IPR001519">
    <property type="entry name" value="Ferritin"/>
</dbReference>
<comment type="caution">
    <text evidence="11">The sequence shown here is derived from an EMBL/GenBank/DDBJ whole genome shotgun (WGS) entry which is preliminary data.</text>
</comment>
<reference evidence="11" key="1">
    <citation type="submission" date="2020-10" db="EMBL/GenBank/DDBJ databases">
        <authorList>
            <person name="Gilroy R."/>
        </authorList>
    </citation>
    <scope>NUCLEOTIDE SEQUENCE</scope>
    <source>
        <strain evidence="11">ChiGjej1B1-1684</strain>
    </source>
</reference>
<evidence type="ECO:0000256" key="2">
    <source>
        <dbReference type="ARBA" id="ARBA00006950"/>
    </source>
</evidence>
<organism evidence="11 12">
    <name type="scientific">Candidatus Limousia pullorum</name>
    <dbReference type="NCBI Taxonomy" id="2840860"/>
    <lineage>
        <taxon>Bacteria</taxon>
        <taxon>Bacillati</taxon>
        <taxon>Bacillota</taxon>
        <taxon>Clostridia</taxon>
        <taxon>Eubacteriales</taxon>
        <taxon>Oscillospiraceae</taxon>
        <taxon>Oscillospiraceae incertae sedis</taxon>
        <taxon>Candidatus Limousia</taxon>
    </lineage>
</organism>
<dbReference type="EMBL" id="DVNG01000103">
    <property type="protein sequence ID" value="HIU50695.1"/>
    <property type="molecule type" value="Genomic_DNA"/>
</dbReference>
<comment type="catalytic activity">
    <reaction evidence="7 9">
        <text>4 Fe(2+) + O2 + 6 H2O = 4 iron(III) oxide-hydroxide + 12 H(+)</text>
        <dbReference type="Rhea" id="RHEA:11972"/>
        <dbReference type="ChEBI" id="CHEBI:15377"/>
        <dbReference type="ChEBI" id="CHEBI:15378"/>
        <dbReference type="ChEBI" id="CHEBI:15379"/>
        <dbReference type="ChEBI" id="CHEBI:29033"/>
        <dbReference type="ChEBI" id="CHEBI:78619"/>
        <dbReference type="EC" id="1.16.3.2"/>
    </reaction>
</comment>
<comment type="function">
    <text evidence="1 9">Iron-storage protein.</text>
</comment>
<feature type="binding site" evidence="8">
    <location>
        <position position="127"/>
    </location>
    <ligand>
        <name>Fe cation</name>
        <dbReference type="ChEBI" id="CHEBI:24875"/>
        <label>1</label>
    </ligand>
</feature>
<dbReference type="InterPro" id="IPR009040">
    <property type="entry name" value="Ferritin-like_diiron"/>
</dbReference>
<comment type="subcellular location">
    <subcellularLocation>
        <location evidence="9">Cytoplasm</location>
    </subcellularLocation>
</comment>
<feature type="binding site" evidence="8">
    <location>
        <position position="53"/>
    </location>
    <ligand>
        <name>Fe cation</name>
        <dbReference type="ChEBI" id="CHEBI:24875"/>
        <label>1</label>
    </ligand>
</feature>
<evidence type="ECO:0000256" key="4">
    <source>
        <dbReference type="ARBA" id="ARBA00022723"/>
    </source>
</evidence>
<dbReference type="GO" id="GO:0006879">
    <property type="term" value="P:intracellular iron ion homeostasis"/>
    <property type="evidence" value="ECO:0007669"/>
    <property type="project" value="UniProtKB-KW"/>
</dbReference>
<keyword evidence="9" id="KW-0963">Cytoplasm</keyword>
<gene>
    <name evidence="11" type="ORF">IAD22_06760</name>
</gene>
<evidence type="ECO:0000259" key="10">
    <source>
        <dbReference type="PROSITE" id="PS50905"/>
    </source>
</evidence>
<keyword evidence="3 9" id="KW-0409">Iron storage</keyword>
<dbReference type="GO" id="GO:0008199">
    <property type="term" value="F:ferric iron binding"/>
    <property type="evidence" value="ECO:0007669"/>
    <property type="project" value="InterPro"/>
</dbReference>
<feature type="binding site" evidence="8">
    <location>
        <position position="17"/>
    </location>
    <ligand>
        <name>Fe cation</name>
        <dbReference type="ChEBI" id="CHEBI:24875"/>
        <label>1</label>
    </ligand>
</feature>
<protein>
    <recommendedName>
        <fullName evidence="9">Ferritin</fullName>
        <ecNumber evidence="9">1.16.3.2</ecNumber>
    </recommendedName>
</protein>
<accession>A0A9D1LYS9</accession>
<evidence type="ECO:0000256" key="5">
    <source>
        <dbReference type="ARBA" id="ARBA00023002"/>
    </source>
</evidence>
<keyword evidence="5" id="KW-0560">Oxidoreductase</keyword>
<sequence>MLNEKIAELLNQQINKEFYSAYLYLDFSNYFYDAGLDGFGNWYKIQAQEERDHAMLILRYMQMNGMKVTLDAIEKPSVELTSNLGVLEAGYSHEQYVTGLINTIYAAAHDVNDFRTTQFLDWFIKEQGEEEENADNLIKKYKLFGEDPRSLYMLDNELKSRVYAAPSLVI</sequence>
<reference evidence="11" key="2">
    <citation type="journal article" date="2021" name="PeerJ">
        <title>Extensive microbial diversity within the chicken gut microbiome revealed by metagenomics and culture.</title>
        <authorList>
            <person name="Gilroy R."/>
            <person name="Ravi A."/>
            <person name="Getino M."/>
            <person name="Pursley I."/>
            <person name="Horton D.L."/>
            <person name="Alikhan N.F."/>
            <person name="Baker D."/>
            <person name="Gharbi K."/>
            <person name="Hall N."/>
            <person name="Watson M."/>
            <person name="Adriaenssens E.M."/>
            <person name="Foster-Nyarko E."/>
            <person name="Jarju S."/>
            <person name="Secka A."/>
            <person name="Antonio M."/>
            <person name="Oren A."/>
            <person name="Chaudhuri R.R."/>
            <person name="La Ragione R."/>
            <person name="Hildebrand F."/>
            <person name="Pallen M.J."/>
        </authorList>
    </citation>
    <scope>NUCLEOTIDE SEQUENCE</scope>
    <source>
        <strain evidence="11">ChiGjej1B1-1684</strain>
    </source>
</reference>
<dbReference type="InterPro" id="IPR012347">
    <property type="entry name" value="Ferritin-like"/>
</dbReference>
<dbReference type="PANTHER" id="PTHR11431:SF127">
    <property type="entry name" value="BACTERIAL NON-HEME FERRITIN"/>
    <property type="match status" value="1"/>
</dbReference>
<dbReference type="SUPFAM" id="SSF47240">
    <property type="entry name" value="Ferritin-like"/>
    <property type="match status" value="1"/>
</dbReference>
<feature type="domain" description="Ferritin-like diiron" evidence="10">
    <location>
        <begin position="1"/>
        <end position="145"/>
    </location>
</feature>
<comment type="similarity">
    <text evidence="2 9">Belongs to the ferritin family. Prokaryotic subfamily.</text>
</comment>
<dbReference type="GO" id="GO:0008198">
    <property type="term" value="F:ferrous iron binding"/>
    <property type="evidence" value="ECO:0007669"/>
    <property type="project" value="TreeGrafter"/>
</dbReference>
<evidence type="ECO:0000256" key="3">
    <source>
        <dbReference type="ARBA" id="ARBA00022434"/>
    </source>
</evidence>
<evidence type="ECO:0000256" key="6">
    <source>
        <dbReference type="ARBA" id="ARBA00023004"/>
    </source>
</evidence>
<dbReference type="PANTHER" id="PTHR11431">
    <property type="entry name" value="FERRITIN"/>
    <property type="match status" value="1"/>
</dbReference>
<evidence type="ECO:0000256" key="9">
    <source>
        <dbReference type="RuleBase" id="RU361145"/>
    </source>
</evidence>
<feature type="binding site" evidence="8">
    <location>
        <position position="94"/>
    </location>
    <ligand>
        <name>Fe cation</name>
        <dbReference type="ChEBI" id="CHEBI:24875"/>
        <label>1</label>
    </ligand>
</feature>
<dbReference type="GO" id="GO:0042802">
    <property type="term" value="F:identical protein binding"/>
    <property type="evidence" value="ECO:0007669"/>
    <property type="project" value="UniProtKB-ARBA"/>
</dbReference>
<dbReference type="AlphaFoldDB" id="A0A9D1LYS9"/>
<keyword evidence="4 8" id="KW-0479">Metal-binding</keyword>
<evidence type="ECO:0000313" key="12">
    <source>
        <dbReference type="Proteomes" id="UP000824118"/>
    </source>
</evidence>
<dbReference type="CDD" id="cd01055">
    <property type="entry name" value="Nonheme_Ferritin"/>
    <property type="match status" value="1"/>
</dbReference>
<dbReference type="GO" id="GO:0004322">
    <property type="term" value="F:ferroxidase activity"/>
    <property type="evidence" value="ECO:0007669"/>
    <property type="project" value="TreeGrafter"/>
</dbReference>
<evidence type="ECO:0000256" key="1">
    <source>
        <dbReference type="ARBA" id="ARBA00002485"/>
    </source>
</evidence>
<evidence type="ECO:0000313" key="11">
    <source>
        <dbReference type="EMBL" id="HIU50695.1"/>
    </source>
</evidence>
<dbReference type="Pfam" id="PF00210">
    <property type="entry name" value="Ferritin"/>
    <property type="match status" value="1"/>
</dbReference>
<evidence type="ECO:0000256" key="7">
    <source>
        <dbReference type="ARBA" id="ARBA00048035"/>
    </source>
</evidence>
<dbReference type="EC" id="1.16.3.2" evidence="9"/>
<dbReference type="PROSITE" id="PS50905">
    <property type="entry name" value="FERRITIN_LIKE"/>
    <property type="match status" value="1"/>
</dbReference>
<dbReference type="Proteomes" id="UP000824118">
    <property type="component" value="Unassembled WGS sequence"/>
</dbReference>
<dbReference type="Gene3D" id="1.20.1260.10">
    <property type="match status" value="1"/>
</dbReference>
<feature type="binding site" evidence="8">
    <location>
        <position position="50"/>
    </location>
    <ligand>
        <name>Fe cation</name>
        <dbReference type="ChEBI" id="CHEBI:24875"/>
        <label>1</label>
    </ligand>
</feature>
<dbReference type="GO" id="GO:0006826">
    <property type="term" value="P:iron ion transport"/>
    <property type="evidence" value="ECO:0007669"/>
    <property type="project" value="InterPro"/>
</dbReference>
<keyword evidence="6 8" id="KW-0408">Iron</keyword>
<dbReference type="InterPro" id="IPR041719">
    <property type="entry name" value="Ferritin_prok"/>
</dbReference>
<name>A0A9D1LYS9_9FIRM</name>
<dbReference type="InterPro" id="IPR008331">
    <property type="entry name" value="Ferritin_DPS_dom"/>
</dbReference>
<dbReference type="GO" id="GO:0005829">
    <property type="term" value="C:cytosol"/>
    <property type="evidence" value="ECO:0007669"/>
    <property type="project" value="TreeGrafter"/>
</dbReference>
<dbReference type="FunFam" id="1.20.1260.10:FF:000001">
    <property type="entry name" value="Non-heme ferritin"/>
    <property type="match status" value="1"/>
</dbReference>
<evidence type="ECO:0000256" key="8">
    <source>
        <dbReference type="PIRSR" id="PIRSR601519-1"/>
    </source>
</evidence>